<evidence type="ECO:0000259" key="11">
    <source>
        <dbReference type="Pfam" id="PF22599"/>
    </source>
</evidence>
<evidence type="ECO:0000259" key="10">
    <source>
        <dbReference type="Pfam" id="PF02355"/>
    </source>
</evidence>
<feature type="transmembrane region" description="Helical" evidence="9">
    <location>
        <begin position="1350"/>
        <end position="1367"/>
    </location>
</feature>
<evidence type="ECO:0000256" key="9">
    <source>
        <dbReference type="HAMAP-Rule" id="MF_01464"/>
    </source>
</evidence>
<organism evidence="12 13">
    <name type="scientific">Waddlia chondrophila (strain ATCC VR-1470 / WSU 86-1044)</name>
    <dbReference type="NCBI Taxonomy" id="716544"/>
    <lineage>
        <taxon>Bacteria</taxon>
        <taxon>Pseudomonadati</taxon>
        <taxon>Chlamydiota</taxon>
        <taxon>Chlamydiia</taxon>
        <taxon>Parachlamydiales</taxon>
        <taxon>Waddliaceae</taxon>
        <taxon>Waddlia</taxon>
    </lineage>
</organism>
<sequence length="1525" mass="170255">MEKQKRWQFYLIAAVILLTLINILPTVFYYMKPLKAPVNANLARTVAFDAVQRVNKLEEDSKAWLNSFSKNLGIKPVSIQLQNDDPGLIEVTFKNSHEAKLFQHYLPKAGSLIPFVPAQLRLYEQGATTDNTVLVARQINVHLDPAKIDNYFHYFPKMENGKISETYKEHVYDRASRLGTAFTGESRTGLQLKAITNHSSSDNNGAILGLANAIVDYARTFGVEHPVTKRFYASFTQVNQADKDQLIQKLQSRVSAAKTDLQSEVKALTNLKEVQEKENKSLEPSQTQRLNQLNSQIATLDQASELIKQHAAVFKSGKAPMTVESIEKQLQNSWSSIDPKKSLQKLNFDGRNPYFEQMVIDWNNDTISFNLYQDVQEIRLSQKNTEAAAIKTDKMNQAVINNIAEAARQSDETVNPAGNEFAVKLTDLTNTESFLSFDLGKLSGKLSEQITQQLISDWLPEHADLSRKVFPVIGYDTYQTLTPQEQKLGIVVYAPAANKEMASKGFKNTSIYVIARGLDAIIQKYRENTSAPGAKELSYDLEKLQSLLKKRGFIAYPGSSFGIDKEFSQDLIFELDDFYSNLFNATREDFYVKGSKKTALLDFTNVEQRIIATNKIEDSIQEDLLKWRDEYNAAQADIDRTHRYDVPPPTKNAFWENFKLSLRKYFRGDERKILKWGLDLSGGKTVRIGLRDQSGRIVTNPEDLKQAVNELYTRINKMGVAERTIRIENNNIILDFPGSQAFSASELVKASAMYFHIVNEKFSQFNSSLREEVNQFLQNVWNEAVVTNRKDAQSINEIAWEQMGGNLQTGEVGEPRSEVARTLYENGLRIANPRTTVKSAAFDDTHSSIAMLRGDDYSEWNGQTHPLLVVFSNFALEGSSLENVNVGYDPSEGNILSFGVKRSYDASHPRAGSSPRDDFYSWTSQFSEDKIAGTAKEAYSQGRGWRMAVILNDHVITSPNLRAALRDAATISGRFSQREINQLAADLKAGSLSFTPKILSEQNISAELGKEERTRGILAACIGLVLVGATMIGYYRFAGVVATCAVLFNLLIMWGVLQNLGAALTLPGIAGIVLTIGMAVDANVLVFERVREEFAVSGRIASAIQAGYRKAFSAIVDSNITTIIAALILIQFDSGPIKGFAVTLIIGLVSSMFTALFMTRYFFAGWVKNPKNKKLNMANLFGGTNIDFLSYTKSAMIISAAIILVGGYLFWTQKNTMFGMDFTGGYSLNVEMEDTLGEEEGIYKEKASAAMLANGAHANSFQIRQLSRPNQLRIQLSLGMEEKGSPFYGMPEATQDDETTYDYEKDPRITWVVKALESEGLNIQQSDLVNLDKQWSMMSGQFSETMRNNAFLALTFALISILLYITVRFEFKYAIGAVIGLVHDVLITMGIYAIFHAIGFPVQIDLVVVGAIMTIIGYSLNDTIIIFDRIREDLKILRKLSFAEVINHALNVTLSRTIMTSGTTLVVLLSLVLLGGHSIFDFSLVMTIGVIIGTLSSLFIAGPVMLFFHNREEKIKNSQTSLKKA</sequence>
<name>D6YSH9_WADCW</name>
<evidence type="ECO:0000313" key="13">
    <source>
        <dbReference type="Proteomes" id="UP000001505"/>
    </source>
</evidence>
<feature type="transmembrane region" description="Helical" evidence="9">
    <location>
        <begin position="1188"/>
        <end position="1211"/>
    </location>
</feature>
<feature type="transmembrane region" description="Helical" evidence="9">
    <location>
        <begin position="1016"/>
        <end position="1035"/>
    </location>
</feature>
<keyword evidence="6 9" id="KW-1133">Transmembrane helix</keyword>
<accession>D6YSH9</accession>
<dbReference type="NCBIfam" id="TIGR00966">
    <property type="entry name" value="transloc_SecF"/>
    <property type="match status" value="1"/>
</dbReference>
<evidence type="ECO:0000313" key="12">
    <source>
        <dbReference type="EMBL" id="ADI39024.1"/>
    </source>
</evidence>
<dbReference type="GO" id="GO:0006605">
    <property type="term" value="P:protein targeting"/>
    <property type="evidence" value="ECO:0007669"/>
    <property type="project" value="UniProtKB-UniRule"/>
</dbReference>
<dbReference type="InterPro" id="IPR005791">
    <property type="entry name" value="SecD"/>
</dbReference>
<dbReference type="Pfam" id="PF02355">
    <property type="entry name" value="SecD_SecF_C"/>
    <property type="match status" value="2"/>
</dbReference>
<dbReference type="GO" id="GO:0005886">
    <property type="term" value="C:plasma membrane"/>
    <property type="evidence" value="ECO:0007669"/>
    <property type="project" value="UniProtKB-SubCell"/>
</dbReference>
<keyword evidence="5 9" id="KW-0653">Protein transport</keyword>
<gene>
    <name evidence="12" type="primary">secDF</name>
    <name evidence="9" type="synonym">secF</name>
    <name evidence="12" type="ordered locus">wcw_1680</name>
</gene>
<feature type="transmembrane region" description="Helical" evidence="9">
    <location>
        <begin position="1040"/>
        <end position="1057"/>
    </location>
</feature>
<dbReference type="InterPro" id="IPR054384">
    <property type="entry name" value="SecDF_P1_head"/>
</dbReference>
<comment type="subunit">
    <text evidence="9">Forms a complex with SecD. Part of the essential Sec protein translocation apparatus which comprises SecA, SecYEG and auxiliary proteins SecDF. Other proteins may also be involved.</text>
</comment>
<dbReference type="HOGENOM" id="CLU_004081_1_1_0"/>
<keyword evidence="4 9" id="KW-0812">Transmembrane</keyword>
<dbReference type="InterPro" id="IPR022813">
    <property type="entry name" value="SecD/SecF_arch_bac"/>
</dbReference>
<comment type="caution">
    <text evidence="9">Lacks conserved residue(s) required for the propagation of feature annotation.</text>
</comment>
<dbReference type="RefSeq" id="WP_013182729.1">
    <property type="nucleotide sequence ID" value="NC_014225.1"/>
</dbReference>
<feature type="transmembrane region" description="Helical" evidence="9">
    <location>
        <begin position="1069"/>
        <end position="1090"/>
    </location>
</feature>
<dbReference type="InterPro" id="IPR022645">
    <property type="entry name" value="SecD/SecF_bac"/>
</dbReference>
<feature type="transmembrane region" description="Helical" evidence="9">
    <location>
        <begin position="1407"/>
        <end position="1427"/>
    </location>
</feature>
<dbReference type="GO" id="GO:0015450">
    <property type="term" value="F:protein-transporting ATPase activity"/>
    <property type="evidence" value="ECO:0007669"/>
    <property type="project" value="InterPro"/>
</dbReference>
<keyword evidence="7 9" id="KW-0811">Translocation</keyword>
<dbReference type="eggNOG" id="COG0341">
    <property type="taxonomic scope" value="Bacteria"/>
</dbReference>
<keyword evidence="3 9" id="KW-1003">Cell membrane</keyword>
<keyword evidence="13" id="KW-1185">Reference proteome</keyword>
<evidence type="ECO:0000256" key="1">
    <source>
        <dbReference type="ARBA" id="ARBA00004651"/>
    </source>
</evidence>
<evidence type="ECO:0000256" key="5">
    <source>
        <dbReference type="ARBA" id="ARBA00022927"/>
    </source>
</evidence>
<dbReference type="Gene3D" id="3.30.70.3220">
    <property type="match status" value="1"/>
</dbReference>
<dbReference type="GO" id="GO:0043952">
    <property type="term" value="P:protein transport by the Sec complex"/>
    <property type="evidence" value="ECO:0007669"/>
    <property type="project" value="UniProtKB-UniRule"/>
</dbReference>
<dbReference type="GO" id="GO:0065002">
    <property type="term" value="P:intracellular protein transmembrane transport"/>
    <property type="evidence" value="ECO:0007669"/>
    <property type="project" value="UniProtKB-UniRule"/>
</dbReference>
<feature type="transmembrane region" description="Helical" evidence="9">
    <location>
        <begin position="1111"/>
        <end position="1132"/>
    </location>
</feature>
<dbReference type="HAMAP" id="MF_01464_B">
    <property type="entry name" value="SecF_B"/>
    <property type="match status" value="1"/>
</dbReference>
<feature type="transmembrane region" description="Helical" evidence="9">
    <location>
        <begin position="1482"/>
        <end position="1508"/>
    </location>
</feature>
<feature type="domain" description="SecDF P1 head subdomain" evidence="11">
    <location>
        <begin position="939"/>
        <end position="993"/>
    </location>
</feature>
<dbReference type="PANTHER" id="PTHR30081:SF1">
    <property type="entry name" value="PROTEIN TRANSLOCASE SUBUNIT SECD"/>
    <property type="match status" value="1"/>
</dbReference>
<proteinExistence type="inferred from homology"/>
<reference evidence="12 13" key="1">
    <citation type="journal article" date="2010" name="PLoS ONE">
        <title>The Waddlia genome: a window into chlamydial biology.</title>
        <authorList>
            <person name="Bertelli C."/>
            <person name="Collyn F."/>
            <person name="Croxatto A."/>
            <person name="Ruckert C."/>
            <person name="Polkinghorne A."/>
            <person name="Kebbi-Beghdadi C."/>
            <person name="Goesmann A."/>
            <person name="Vaughan L."/>
            <person name="Greub G."/>
        </authorList>
    </citation>
    <scope>NUCLEOTIDE SEQUENCE [LARGE SCALE GENOMIC DNA]</scope>
    <source>
        <strain evidence="13">ATCC VR-1470 / WSU 86-1044</strain>
    </source>
</reference>
<dbReference type="InterPro" id="IPR055344">
    <property type="entry name" value="SecD_SecF_C_bact"/>
</dbReference>
<dbReference type="NCBIfam" id="TIGR00916">
    <property type="entry name" value="2A0604s01"/>
    <property type="match status" value="1"/>
</dbReference>
<dbReference type="InterPro" id="IPR048634">
    <property type="entry name" value="SecD_SecF_C"/>
</dbReference>
<dbReference type="PANTHER" id="PTHR30081">
    <property type="entry name" value="PROTEIN-EXPORT MEMBRANE PROTEIN SEC"/>
    <property type="match status" value="1"/>
</dbReference>
<dbReference type="PRINTS" id="PR01755">
    <property type="entry name" value="SECFTRNLCASE"/>
</dbReference>
<dbReference type="EMBL" id="CP001928">
    <property type="protein sequence ID" value="ADI39024.1"/>
    <property type="molecule type" value="Genomic_DNA"/>
</dbReference>
<evidence type="ECO:0000256" key="3">
    <source>
        <dbReference type="ARBA" id="ARBA00022475"/>
    </source>
</evidence>
<feature type="domain" description="Protein export membrane protein SecD/SecF C-terminal" evidence="10">
    <location>
        <begin position="1333"/>
        <end position="1510"/>
    </location>
</feature>
<feature type="transmembrane region" description="Helical" evidence="9">
    <location>
        <begin position="7"/>
        <end position="31"/>
    </location>
</feature>
<comment type="subcellular location">
    <subcellularLocation>
        <location evidence="9">Cell inner membrane</location>
        <topology evidence="9">Multi-pass membrane protein</topology>
    </subcellularLocation>
    <subcellularLocation>
        <location evidence="1">Cell membrane</location>
        <topology evidence="1">Multi-pass membrane protein</topology>
    </subcellularLocation>
</comment>
<dbReference type="STRING" id="716544.wcw_1680"/>
<dbReference type="eggNOG" id="COG1511">
    <property type="taxonomic scope" value="Bacteria"/>
</dbReference>
<evidence type="ECO:0000256" key="7">
    <source>
        <dbReference type="ARBA" id="ARBA00023010"/>
    </source>
</evidence>
<comment type="function">
    <text evidence="9">Part of the Sec protein translocase complex. Interacts with the SecYEG preprotein conducting channel. SecDF uses the proton motive force (PMF) to complete protein translocation after the ATP-dependent function of SecA.</text>
</comment>
<comment type="similarity">
    <text evidence="9">Belongs to the SecD/SecF family. SecF subfamily.</text>
</comment>
<feature type="transmembrane region" description="Helical" evidence="9">
    <location>
        <begin position="1144"/>
        <end position="1167"/>
    </location>
</feature>
<dbReference type="Gene3D" id="3.30.1360.200">
    <property type="match status" value="1"/>
</dbReference>
<feature type="transmembrane region" description="Helical" evidence="9">
    <location>
        <begin position="1448"/>
        <end position="1476"/>
    </location>
</feature>
<evidence type="ECO:0000256" key="6">
    <source>
        <dbReference type="ARBA" id="ARBA00022989"/>
    </source>
</evidence>
<keyword evidence="9" id="KW-0997">Cell inner membrane</keyword>
<evidence type="ECO:0000256" key="8">
    <source>
        <dbReference type="ARBA" id="ARBA00023136"/>
    </source>
</evidence>
<dbReference type="OrthoDB" id="9774769at2"/>
<dbReference type="InterPro" id="IPR005665">
    <property type="entry name" value="SecF_bac"/>
</dbReference>
<dbReference type="KEGG" id="wch:wcw_1680"/>
<dbReference type="Pfam" id="PF22599">
    <property type="entry name" value="SecDF_P1_head"/>
    <property type="match status" value="1"/>
</dbReference>
<dbReference type="Gene3D" id="1.20.1640.10">
    <property type="entry name" value="Multidrug efflux transporter AcrB transmembrane domain"/>
    <property type="match status" value="2"/>
</dbReference>
<dbReference type="eggNOG" id="COG0342">
    <property type="taxonomic scope" value="Bacteria"/>
</dbReference>
<feature type="transmembrane region" description="Helical" evidence="9">
    <location>
        <begin position="1374"/>
        <end position="1395"/>
    </location>
</feature>
<keyword evidence="2 9" id="KW-0813">Transport</keyword>
<evidence type="ECO:0000256" key="4">
    <source>
        <dbReference type="ARBA" id="ARBA00022692"/>
    </source>
</evidence>
<keyword evidence="8 9" id="KW-0472">Membrane</keyword>
<dbReference type="NCBIfam" id="TIGR01129">
    <property type="entry name" value="secD"/>
    <property type="match status" value="1"/>
</dbReference>
<feature type="domain" description="Protein export membrane protein SecD/SecF C-terminal" evidence="10">
    <location>
        <begin position="996"/>
        <end position="1164"/>
    </location>
</feature>
<dbReference type="Proteomes" id="UP000001505">
    <property type="component" value="Chromosome"/>
</dbReference>
<dbReference type="SUPFAM" id="SSF82866">
    <property type="entry name" value="Multidrug efflux transporter AcrB transmembrane domain"/>
    <property type="match status" value="2"/>
</dbReference>
<evidence type="ECO:0000256" key="2">
    <source>
        <dbReference type="ARBA" id="ARBA00022448"/>
    </source>
</evidence>
<protein>
    <recommendedName>
        <fullName evidence="9">Protein-export membrane protein SecF</fullName>
    </recommendedName>
</protein>